<dbReference type="AlphaFoldDB" id="A0A9E7FG59"/>
<dbReference type="OrthoDB" id="1921166at2759"/>
<dbReference type="PANTHER" id="PTHR31197">
    <property type="entry name" value="OS01G0612600 PROTEIN"/>
    <property type="match status" value="1"/>
</dbReference>
<dbReference type="EMBL" id="CP097506">
    <property type="protein sequence ID" value="URD94601.1"/>
    <property type="molecule type" value="Genomic_DNA"/>
</dbReference>
<feature type="compositionally biased region" description="Low complexity" evidence="1">
    <location>
        <begin position="18"/>
        <end position="27"/>
    </location>
</feature>
<dbReference type="PANTHER" id="PTHR31197:SF5">
    <property type="entry name" value="OS01G0612600 PROTEIN"/>
    <property type="match status" value="1"/>
</dbReference>
<protein>
    <submittedName>
        <fullName evidence="2">Uncharacterized protein</fullName>
    </submittedName>
</protein>
<accession>A0A9E7FG59</accession>
<gene>
    <name evidence="2" type="ORF">MUK42_28306</name>
</gene>
<feature type="compositionally biased region" description="Polar residues" evidence="1">
    <location>
        <begin position="239"/>
        <end position="261"/>
    </location>
</feature>
<feature type="region of interest" description="Disordered" evidence="1">
    <location>
        <begin position="277"/>
        <end position="305"/>
    </location>
</feature>
<dbReference type="InterPro" id="IPR012866">
    <property type="entry name" value="DUF1644"/>
</dbReference>
<evidence type="ECO:0000313" key="3">
    <source>
        <dbReference type="Proteomes" id="UP001055439"/>
    </source>
</evidence>
<feature type="region of interest" description="Disordered" evidence="1">
    <location>
        <begin position="235"/>
        <end position="262"/>
    </location>
</feature>
<organism evidence="2 3">
    <name type="scientific">Musa troglodytarum</name>
    <name type="common">fe'i banana</name>
    <dbReference type="NCBI Taxonomy" id="320322"/>
    <lineage>
        <taxon>Eukaryota</taxon>
        <taxon>Viridiplantae</taxon>
        <taxon>Streptophyta</taxon>
        <taxon>Embryophyta</taxon>
        <taxon>Tracheophyta</taxon>
        <taxon>Spermatophyta</taxon>
        <taxon>Magnoliopsida</taxon>
        <taxon>Liliopsida</taxon>
        <taxon>Zingiberales</taxon>
        <taxon>Musaceae</taxon>
        <taxon>Musa</taxon>
    </lineage>
</organism>
<evidence type="ECO:0000313" key="2">
    <source>
        <dbReference type="EMBL" id="URD94601.1"/>
    </source>
</evidence>
<dbReference type="Pfam" id="PF07800">
    <property type="entry name" value="DUF1644"/>
    <property type="match status" value="1"/>
</dbReference>
<dbReference type="InterPro" id="IPR013083">
    <property type="entry name" value="Znf_RING/FYVE/PHD"/>
</dbReference>
<proteinExistence type="predicted"/>
<evidence type="ECO:0000256" key="1">
    <source>
        <dbReference type="SAM" id="MobiDB-lite"/>
    </source>
</evidence>
<reference evidence="2" key="1">
    <citation type="submission" date="2022-05" db="EMBL/GenBank/DDBJ databases">
        <title>The Musa troglodytarum L. genome provides insights into the mechanism of non-climacteric behaviour and enrichment of carotenoids.</title>
        <authorList>
            <person name="Wang J."/>
        </authorList>
    </citation>
    <scope>NUCLEOTIDE SEQUENCE</scope>
    <source>
        <tissue evidence="2">Leaf</tissue>
    </source>
</reference>
<name>A0A9E7FG59_9LILI</name>
<feature type="region of interest" description="Disordered" evidence="1">
    <location>
        <begin position="1"/>
        <end position="36"/>
    </location>
</feature>
<dbReference type="Proteomes" id="UP001055439">
    <property type="component" value="Chromosome 4"/>
</dbReference>
<sequence>MPKERRSRSLSFERRSRASPFPSTSSSHIQTDSVESAKDIKEWEEVRCPVCMEHPHNAVLLLCSSHDNGCRPFMCDTSYRHSNCLDQYRKAFSGSKSLQDNGDTQQPVKLSCPLCRGLVTSWTVIEPARKYMNSKTRSCSMESCAFSGVYVELRKHARKEHPSVRPSEADPDRQQDWRRMERQWDLGDLLSMFRSSVAREDDGFYINEDDEEASGSIFIFPSVTMLLVVHVRQAGGSDTGRSSLPQSSRPRTSLQDSSRGQRGSRVILWGEALSNSTSVGRTSHGNGAIGDGGSDETDAASRQNQERQNLVFRSWKYEIDGITTTTASETYPLKVLSVRFLNPNSLRISAEFSPCLYGTTPSPETNAW</sequence>
<dbReference type="Gene3D" id="3.30.40.10">
    <property type="entry name" value="Zinc/RING finger domain, C3HC4 (zinc finger)"/>
    <property type="match status" value="1"/>
</dbReference>
<keyword evidence="3" id="KW-1185">Reference proteome</keyword>